<sequence length="103" mass="11538">MCCYSYLMAPTHWMYVRVVDVLLFLHNGSHTLDVCVCCGCAAILTSLLPHTGCMYVLWMCCFSYLMAPTHWMYVHNVDVLLFLPNGSHTLDVCACCGCAAIFT</sequence>
<protein>
    <submittedName>
        <fullName evidence="2">Uncharacterized protein</fullName>
    </submittedName>
</protein>
<keyword evidence="1" id="KW-0472">Membrane</keyword>
<dbReference type="Proteomes" id="UP000828390">
    <property type="component" value="Unassembled WGS sequence"/>
</dbReference>
<accession>A0A9D4S907</accession>
<organism evidence="2 3">
    <name type="scientific">Dreissena polymorpha</name>
    <name type="common">Zebra mussel</name>
    <name type="synonym">Mytilus polymorpha</name>
    <dbReference type="NCBI Taxonomy" id="45954"/>
    <lineage>
        <taxon>Eukaryota</taxon>
        <taxon>Metazoa</taxon>
        <taxon>Spiralia</taxon>
        <taxon>Lophotrochozoa</taxon>
        <taxon>Mollusca</taxon>
        <taxon>Bivalvia</taxon>
        <taxon>Autobranchia</taxon>
        <taxon>Heteroconchia</taxon>
        <taxon>Euheterodonta</taxon>
        <taxon>Imparidentia</taxon>
        <taxon>Neoheterodontei</taxon>
        <taxon>Myida</taxon>
        <taxon>Dreissenoidea</taxon>
        <taxon>Dreissenidae</taxon>
        <taxon>Dreissena</taxon>
    </lineage>
</organism>
<reference evidence="2" key="2">
    <citation type="submission" date="2020-11" db="EMBL/GenBank/DDBJ databases">
        <authorList>
            <person name="McCartney M.A."/>
            <person name="Auch B."/>
            <person name="Kono T."/>
            <person name="Mallez S."/>
            <person name="Becker A."/>
            <person name="Gohl D.M."/>
            <person name="Silverstein K.A.T."/>
            <person name="Koren S."/>
            <person name="Bechman K.B."/>
            <person name="Herman A."/>
            <person name="Abrahante J.E."/>
            <person name="Garbe J."/>
        </authorList>
    </citation>
    <scope>NUCLEOTIDE SEQUENCE</scope>
    <source>
        <strain evidence="2">Duluth1</strain>
        <tissue evidence="2">Whole animal</tissue>
    </source>
</reference>
<keyword evidence="1" id="KW-0812">Transmembrane</keyword>
<comment type="caution">
    <text evidence="2">The sequence shown here is derived from an EMBL/GenBank/DDBJ whole genome shotgun (WGS) entry which is preliminary data.</text>
</comment>
<gene>
    <name evidence="2" type="ORF">DPMN_021273</name>
</gene>
<name>A0A9D4S907_DREPO</name>
<evidence type="ECO:0000313" key="2">
    <source>
        <dbReference type="EMBL" id="KAH3897089.1"/>
    </source>
</evidence>
<dbReference type="AlphaFoldDB" id="A0A9D4S907"/>
<evidence type="ECO:0000313" key="3">
    <source>
        <dbReference type="Proteomes" id="UP000828390"/>
    </source>
</evidence>
<evidence type="ECO:0000256" key="1">
    <source>
        <dbReference type="SAM" id="Phobius"/>
    </source>
</evidence>
<keyword evidence="1" id="KW-1133">Transmembrane helix</keyword>
<feature type="transmembrane region" description="Helical" evidence="1">
    <location>
        <begin position="55"/>
        <end position="74"/>
    </location>
</feature>
<reference evidence="2" key="1">
    <citation type="journal article" date="2019" name="bioRxiv">
        <title>The Genome of the Zebra Mussel, Dreissena polymorpha: A Resource for Invasive Species Research.</title>
        <authorList>
            <person name="McCartney M.A."/>
            <person name="Auch B."/>
            <person name="Kono T."/>
            <person name="Mallez S."/>
            <person name="Zhang Y."/>
            <person name="Obille A."/>
            <person name="Becker A."/>
            <person name="Abrahante J.E."/>
            <person name="Garbe J."/>
            <person name="Badalamenti J.P."/>
            <person name="Herman A."/>
            <person name="Mangelson H."/>
            <person name="Liachko I."/>
            <person name="Sullivan S."/>
            <person name="Sone E.D."/>
            <person name="Koren S."/>
            <person name="Silverstein K.A.T."/>
            <person name="Beckman K.B."/>
            <person name="Gohl D.M."/>
        </authorList>
    </citation>
    <scope>NUCLEOTIDE SEQUENCE</scope>
    <source>
        <strain evidence="2">Duluth1</strain>
        <tissue evidence="2">Whole animal</tissue>
    </source>
</reference>
<keyword evidence="3" id="KW-1185">Reference proteome</keyword>
<proteinExistence type="predicted"/>
<dbReference type="EMBL" id="JAIWYP010000001">
    <property type="protein sequence ID" value="KAH3897089.1"/>
    <property type="molecule type" value="Genomic_DNA"/>
</dbReference>